<accession>A0A0B7FR95</accession>
<gene>
    <name evidence="1" type="ORF">RSOLAG1IB_09428</name>
</gene>
<protein>
    <submittedName>
        <fullName evidence="1">Uncharacterized protein</fullName>
    </submittedName>
</protein>
<sequence length="73" mass="8339">MSDVHLQDMSSDWLRLTLHLLNSTSLHLPNSNLPNRTTCPLLSRLLWQLLMLPSMQARLSRVCFSKAALPPTR</sequence>
<name>A0A0B7FR95_THACB</name>
<evidence type="ECO:0000313" key="2">
    <source>
        <dbReference type="Proteomes" id="UP000059188"/>
    </source>
</evidence>
<keyword evidence="2" id="KW-1185">Reference proteome</keyword>
<organism evidence="1 2">
    <name type="scientific">Thanatephorus cucumeris (strain AG1-IB / isolate 7/3/14)</name>
    <name type="common">Lettuce bottom rot fungus</name>
    <name type="synonym">Rhizoctonia solani</name>
    <dbReference type="NCBI Taxonomy" id="1108050"/>
    <lineage>
        <taxon>Eukaryota</taxon>
        <taxon>Fungi</taxon>
        <taxon>Dikarya</taxon>
        <taxon>Basidiomycota</taxon>
        <taxon>Agaricomycotina</taxon>
        <taxon>Agaricomycetes</taxon>
        <taxon>Cantharellales</taxon>
        <taxon>Ceratobasidiaceae</taxon>
        <taxon>Rhizoctonia</taxon>
        <taxon>Rhizoctonia solani AG-1</taxon>
    </lineage>
</organism>
<dbReference type="EMBL" id="LN679143">
    <property type="protein sequence ID" value="CEL60190.1"/>
    <property type="molecule type" value="Genomic_DNA"/>
</dbReference>
<proteinExistence type="predicted"/>
<evidence type="ECO:0000313" key="1">
    <source>
        <dbReference type="EMBL" id="CEL60190.1"/>
    </source>
</evidence>
<dbReference type="AlphaFoldDB" id="A0A0B7FR95"/>
<reference evidence="1 2" key="1">
    <citation type="submission" date="2014-11" db="EMBL/GenBank/DDBJ databases">
        <authorList>
            <person name="Wibberg Daniel"/>
        </authorList>
    </citation>
    <scope>NUCLEOTIDE SEQUENCE [LARGE SCALE GENOMIC DNA]</scope>
    <source>
        <strain evidence="1">Rhizoctonia solani AG1-IB 7/3/14</strain>
    </source>
</reference>
<dbReference type="Proteomes" id="UP000059188">
    <property type="component" value="Unassembled WGS sequence"/>
</dbReference>